<proteinExistence type="predicted"/>
<evidence type="ECO:0000259" key="5">
    <source>
        <dbReference type="Pfam" id="PF08450"/>
    </source>
</evidence>
<dbReference type="EMBL" id="LR586016">
    <property type="protein sequence ID" value="VIP05272.1"/>
    <property type="molecule type" value="Genomic_DNA"/>
</dbReference>
<evidence type="ECO:0000313" key="6">
    <source>
        <dbReference type="EMBL" id="VIP05272.1"/>
    </source>
</evidence>
<feature type="binding site" evidence="3">
    <location>
        <position position="46"/>
    </location>
    <ligand>
        <name>a divalent metal cation</name>
        <dbReference type="ChEBI" id="CHEBI:60240"/>
    </ligand>
</feature>
<evidence type="ECO:0000313" key="7">
    <source>
        <dbReference type="Proteomes" id="UP000464378"/>
    </source>
</evidence>
<dbReference type="GO" id="GO:0046872">
    <property type="term" value="F:metal ion binding"/>
    <property type="evidence" value="ECO:0007669"/>
    <property type="project" value="UniProtKB-KW"/>
</dbReference>
<feature type="binding site" evidence="3">
    <location>
        <position position="180"/>
    </location>
    <ligand>
        <name>a divalent metal cation</name>
        <dbReference type="ChEBI" id="CHEBI:60240"/>
    </ligand>
</feature>
<reference evidence="6" key="1">
    <citation type="submission" date="2019-04" db="EMBL/GenBank/DDBJ databases">
        <authorList>
            <consortium name="Science for Life Laboratories"/>
        </authorList>
    </citation>
    <scope>NUCLEOTIDE SEQUENCE</scope>
    <source>
        <strain evidence="6">MBLW1</strain>
    </source>
</reference>
<feature type="domain" description="SMP-30/Gluconolactonase/LRE-like region" evidence="5">
    <location>
        <begin position="46"/>
        <end position="283"/>
    </location>
</feature>
<evidence type="ECO:0000256" key="3">
    <source>
        <dbReference type="PIRSR" id="PIRSR605511-2"/>
    </source>
</evidence>
<dbReference type="PANTHER" id="PTHR47572">
    <property type="entry name" value="LIPOPROTEIN-RELATED"/>
    <property type="match status" value="1"/>
</dbReference>
<evidence type="ECO:0000256" key="2">
    <source>
        <dbReference type="PIRSR" id="PIRSR605511-1"/>
    </source>
</evidence>
<gene>
    <name evidence="6" type="ORF">GMBLW1_39210</name>
</gene>
<dbReference type="Proteomes" id="UP000464378">
    <property type="component" value="Chromosome"/>
</dbReference>
<evidence type="ECO:0000256" key="4">
    <source>
        <dbReference type="SAM" id="SignalP"/>
    </source>
</evidence>
<keyword evidence="1" id="KW-0378">Hydrolase</keyword>
<dbReference type="InterPro" id="IPR051262">
    <property type="entry name" value="SMP-30/CGR1_Lactonase"/>
</dbReference>
<evidence type="ECO:0000256" key="1">
    <source>
        <dbReference type="ARBA" id="ARBA00022801"/>
    </source>
</evidence>
<feature type="active site" description="Proton donor/acceptor" evidence="2">
    <location>
        <position position="230"/>
    </location>
</feature>
<organism evidence="6">
    <name type="scientific">Tuwongella immobilis</name>
    <dbReference type="NCBI Taxonomy" id="692036"/>
    <lineage>
        <taxon>Bacteria</taxon>
        <taxon>Pseudomonadati</taxon>
        <taxon>Planctomycetota</taxon>
        <taxon>Planctomycetia</taxon>
        <taxon>Gemmatales</taxon>
        <taxon>Gemmataceae</taxon>
        <taxon>Tuwongella</taxon>
    </lineage>
</organism>
<keyword evidence="7" id="KW-1185">Reference proteome</keyword>
<dbReference type="KEGG" id="tim:GMBLW1_39210"/>
<feature type="binding site" evidence="3">
    <location>
        <position position="230"/>
    </location>
    <ligand>
        <name>a divalent metal cation</name>
        <dbReference type="ChEBI" id="CHEBI:60240"/>
    </ligand>
</feature>
<name>A0A6C2YWN6_9BACT</name>
<accession>A0A6C2YWN6</accession>
<feature type="chain" id="PRO_5033535112" description="SMP-30/Gluconolactonase/LRE-like region domain-containing protein" evidence="4">
    <location>
        <begin position="20"/>
        <end position="306"/>
    </location>
</feature>
<dbReference type="SUPFAM" id="SSF63829">
    <property type="entry name" value="Calcium-dependent phosphotriesterase"/>
    <property type="match status" value="1"/>
</dbReference>
<dbReference type="Gene3D" id="2.120.10.30">
    <property type="entry name" value="TolB, C-terminal domain"/>
    <property type="match status" value="1"/>
</dbReference>
<dbReference type="AlphaFoldDB" id="A0A6C2YWN6"/>
<dbReference type="Pfam" id="PF08450">
    <property type="entry name" value="SGL"/>
    <property type="match status" value="1"/>
</dbReference>
<dbReference type="EMBL" id="LR593887">
    <property type="protein sequence ID" value="VTS07900.1"/>
    <property type="molecule type" value="Genomic_DNA"/>
</dbReference>
<dbReference type="InterPro" id="IPR005511">
    <property type="entry name" value="SMP-30"/>
</dbReference>
<keyword evidence="3" id="KW-0862">Zinc</keyword>
<dbReference type="PRINTS" id="PR01790">
    <property type="entry name" value="SMP30FAMILY"/>
</dbReference>
<dbReference type="InParanoid" id="A0A6C2YWN6"/>
<dbReference type="InterPro" id="IPR011042">
    <property type="entry name" value="6-blade_b-propeller_TolB-like"/>
</dbReference>
<sequence>MIRWAVTLLMGLMMVGMLAAQDPGFPPTAKPGAKLTVEYEAPYFFEGPTYDPAGKKLYFTAFGKGDDIQLLRLDAPGKVTVFAEKTKGVNGTCLDQSGKLLAAQAYGQKVLRYTLTGDRASEPEVVLSEPTLNQPNDVCIAPNGTIYLTDPDFKARKTSAVYRVQAGKAVKVIDDMPLPNGLKVSPDGKRLYVGDSHLKLWKVYPIHEDGSVGKGDVFFDPRNADRRDPDGFTIDEQGNLYLSGRGGCWVVSPEGKALGLIAIPEFCSNATFGGPDGKTLYLTCDKKVYSLAMTVKGAVPVPATPK</sequence>
<dbReference type="GO" id="GO:0016787">
    <property type="term" value="F:hydrolase activity"/>
    <property type="evidence" value="ECO:0007669"/>
    <property type="project" value="UniProtKB-KW"/>
</dbReference>
<feature type="signal peptide" evidence="4">
    <location>
        <begin position="1"/>
        <end position="19"/>
    </location>
</feature>
<protein>
    <recommendedName>
        <fullName evidence="5">SMP-30/Gluconolactonase/LRE-like region domain-containing protein</fullName>
    </recommendedName>
</protein>
<keyword evidence="3" id="KW-0479">Metal-binding</keyword>
<comment type="cofactor">
    <cofactor evidence="3">
        <name>Zn(2+)</name>
        <dbReference type="ChEBI" id="CHEBI:29105"/>
    </cofactor>
    <text evidence="3">Binds 1 divalent metal cation per subunit.</text>
</comment>
<keyword evidence="4" id="KW-0732">Signal</keyword>
<dbReference type="RefSeq" id="WP_162660368.1">
    <property type="nucleotide sequence ID" value="NZ_LR593887.1"/>
</dbReference>
<dbReference type="PANTHER" id="PTHR47572:SF4">
    <property type="entry name" value="LACTONASE DRP35"/>
    <property type="match status" value="1"/>
</dbReference>
<feature type="binding site" evidence="3">
    <location>
        <position position="136"/>
    </location>
    <ligand>
        <name>substrate</name>
    </ligand>
</feature>
<dbReference type="InterPro" id="IPR013658">
    <property type="entry name" value="SGL"/>
</dbReference>